<keyword evidence="2" id="KW-1185">Reference proteome</keyword>
<evidence type="ECO:0000259" key="1">
    <source>
        <dbReference type="Pfam" id="PF14534"/>
    </source>
</evidence>
<feature type="domain" description="DUF4440" evidence="1">
    <location>
        <begin position="13"/>
        <end position="116"/>
    </location>
</feature>
<name>A0A914DR03_9BILA</name>
<dbReference type="Gene3D" id="3.10.450.50">
    <property type="match status" value="1"/>
</dbReference>
<evidence type="ECO:0000313" key="2">
    <source>
        <dbReference type="Proteomes" id="UP000887540"/>
    </source>
</evidence>
<dbReference type="PANTHER" id="PTHR31664">
    <property type="entry name" value="PROTEIN CBG16427"/>
    <property type="match status" value="1"/>
</dbReference>
<reference evidence="3" key="1">
    <citation type="submission" date="2022-11" db="UniProtKB">
        <authorList>
            <consortium name="WormBaseParasite"/>
        </authorList>
    </citation>
    <scope>IDENTIFICATION</scope>
</reference>
<evidence type="ECO:0000313" key="3">
    <source>
        <dbReference type="WBParaSite" id="ACRNAN_scaffold3562.g17248.t1"/>
    </source>
</evidence>
<dbReference type="SUPFAM" id="SSF54427">
    <property type="entry name" value="NTF2-like"/>
    <property type="match status" value="1"/>
</dbReference>
<dbReference type="Proteomes" id="UP000887540">
    <property type="component" value="Unplaced"/>
</dbReference>
<protein>
    <submittedName>
        <fullName evidence="3">DUF4440 domain-containing protein</fullName>
    </submittedName>
</protein>
<proteinExistence type="predicted"/>
<dbReference type="InterPro" id="IPR027843">
    <property type="entry name" value="DUF4440"/>
</dbReference>
<accession>A0A914DR03</accession>
<sequence length="125" mass="14187">MLTKEEIGEHLSGIHEEFQKLYKAKNLDAIVNNYHPDAVIIHAGKGTKYGKEEIANTIKEYLESSGDYHVFPTKRDATSDGEYLFEQGHFEVKVSSGETMKACYETIYKKTNGKYLVYHDFLSGG</sequence>
<dbReference type="PANTHER" id="PTHR31664:SF4">
    <property type="entry name" value="DUF4440 DOMAIN-CONTAINING PROTEIN"/>
    <property type="match status" value="1"/>
</dbReference>
<dbReference type="AlphaFoldDB" id="A0A914DR03"/>
<dbReference type="WBParaSite" id="ACRNAN_scaffold3562.g17248.t1">
    <property type="protein sequence ID" value="ACRNAN_scaffold3562.g17248.t1"/>
    <property type="gene ID" value="ACRNAN_scaffold3562.g17248"/>
</dbReference>
<dbReference type="Pfam" id="PF14534">
    <property type="entry name" value="DUF4440"/>
    <property type="match status" value="1"/>
</dbReference>
<organism evidence="2 3">
    <name type="scientific">Acrobeloides nanus</name>
    <dbReference type="NCBI Taxonomy" id="290746"/>
    <lineage>
        <taxon>Eukaryota</taxon>
        <taxon>Metazoa</taxon>
        <taxon>Ecdysozoa</taxon>
        <taxon>Nematoda</taxon>
        <taxon>Chromadorea</taxon>
        <taxon>Rhabditida</taxon>
        <taxon>Tylenchina</taxon>
        <taxon>Cephalobomorpha</taxon>
        <taxon>Cephaloboidea</taxon>
        <taxon>Cephalobidae</taxon>
        <taxon>Acrobeloides</taxon>
    </lineage>
</organism>
<dbReference type="InterPro" id="IPR032710">
    <property type="entry name" value="NTF2-like_dom_sf"/>
</dbReference>